<comment type="subcellular location">
    <subcellularLocation>
        <location evidence="1">Membrane</location>
        <topology evidence="1">Multi-pass membrane protein</topology>
    </subcellularLocation>
</comment>
<feature type="transmembrane region" description="Helical" evidence="8">
    <location>
        <begin position="303"/>
        <end position="321"/>
    </location>
</feature>
<evidence type="ECO:0000313" key="9">
    <source>
        <dbReference type="Proteomes" id="UP000087171"/>
    </source>
</evidence>
<feature type="transmembrane region" description="Helical" evidence="8">
    <location>
        <begin position="333"/>
        <end position="351"/>
    </location>
</feature>
<keyword evidence="3" id="KW-0813">Transport</keyword>
<protein>
    <submittedName>
        <fullName evidence="10">Probable folate-biopterin transporter 4</fullName>
    </submittedName>
</protein>
<feature type="transmembrane region" description="Helical" evidence="8">
    <location>
        <begin position="467"/>
        <end position="488"/>
    </location>
</feature>
<gene>
    <name evidence="10" type="primary">LOC101505884</name>
</gene>
<evidence type="ECO:0000256" key="7">
    <source>
        <dbReference type="SAM" id="MobiDB-lite"/>
    </source>
</evidence>
<evidence type="ECO:0000256" key="4">
    <source>
        <dbReference type="ARBA" id="ARBA00022692"/>
    </source>
</evidence>
<reference evidence="10" key="2">
    <citation type="submission" date="2025-08" db="UniProtKB">
        <authorList>
            <consortium name="RefSeq"/>
        </authorList>
    </citation>
    <scope>IDENTIFICATION</scope>
    <source>
        <tissue evidence="10">Etiolated seedlings</tissue>
    </source>
</reference>
<keyword evidence="4 8" id="KW-0812">Transmembrane</keyword>
<dbReference type="KEGG" id="cam:101505884"/>
<feature type="transmembrane region" description="Helical" evidence="8">
    <location>
        <begin position="430"/>
        <end position="455"/>
    </location>
</feature>
<keyword evidence="6 8" id="KW-0472">Membrane</keyword>
<evidence type="ECO:0000256" key="3">
    <source>
        <dbReference type="ARBA" id="ARBA00022448"/>
    </source>
</evidence>
<dbReference type="Gene3D" id="1.20.1250.20">
    <property type="entry name" value="MFS general substrate transporter like domains"/>
    <property type="match status" value="1"/>
</dbReference>
<dbReference type="Pfam" id="PF03092">
    <property type="entry name" value="BT1"/>
    <property type="match status" value="1"/>
</dbReference>
<name>A0A1S2Y640_CICAR</name>
<organism evidence="9 10">
    <name type="scientific">Cicer arietinum</name>
    <name type="common">Chickpea</name>
    <name type="synonym">Garbanzo</name>
    <dbReference type="NCBI Taxonomy" id="3827"/>
    <lineage>
        <taxon>Eukaryota</taxon>
        <taxon>Viridiplantae</taxon>
        <taxon>Streptophyta</taxon>
        <taxon>Embryophyta</taxon>
        <taxon>Tracheophyta</taxon>
        <taxon>Spermatophyta</taxon>
        <taxon>Magnoliopsida</taxon>
        <taxon>eudicotyledons</taxon>
        <taxon>Gunneridae</taxon>
        <taxon>Pentapetalae</taxon>
        <taxon>rosids</taxon>
        <taxon>fabids</taxon>
        <taxon>Fabales</taxon>
        <taxon>Fabaceae</taxon>
        <taxon>Papilionoideae</taxon>
        <taxon>50 kb inversion clade</taxon>
        <taxon>NPAAA clade</taxon>
        <taxon>Hologalegina</taxon>
        <taxon>IRL clade</taxon>
        <taxon>Cicereae</taxon>
        <taxon>Cicer</taxon>
    </lineage>
</organism>
<feature type="transmembrane region" description="Helical" evidence="8">
    <location>
        <begin position="153"/>
        <end position="175"/>
    </location>
</feature>
<dbReference type="Proteomes" id="UP000087171">
    <property type="component" value="Chromosome Ca5"/>
</dbReference>
<reference evidence="9" key="1">
    <citation type="journal article" date="2013" name="Nat. Biotechnol.">
        <title>Draft genome sequence of chickpea (Cicer arietinum) provides a resource for trait improvement.</title>
        <authorList>
            <person name="Varshney R.K."/>
            <person name="Song C."/>
            <person name="Saxena R.K."/>
            <person name="Azam S."/>
            <person name="Yu S."/>
            <person name="Sharpe A.G."/>
            <person name="Cannon S."/>
            <person name="Baek J."/>
            <person name="Rosen B.D."/>
            <person name="Tar'an B."/>
            <person name="Millan T."/>
            <person name="Zhang X."/>
            <person name="Ramsay L.D."/>
            <person name="Iwata A."/>
            <person name="Wang Y."/>
            <person name="Nelson W."/>
            <person name="Farmer A.D."/>
            <person name="Gaur P.M."/>
            <person name="Soderlund C."/>
            <person name="Penmetsa R.V."/>
            <person name="Xu C."/>
            <person name="Bharti A.K."/>
            <person name="He W."/>
            <person name="Winter P."/>
            <person name="Zhao S."/>
            <person name="Hane J.K."/>
            <person name="Carrasquilla-Garcia N."/>
            <person name="Condie J.A."/>
            <person name="Upadhyaya H.D."/>
            <person name="Luo M.C."/>
            <person name="Thudi M."/>
            <person name="Gowda C.L."/>
            <person name="Singh N.P."/>
            <person name="Lichtenzveig J."/>
            <person name="Gali K.K."/>
            <person name="Rubio J."/>
            <person name="Nadarajan N."/>
            <person name="Dolezel J."/>
            <person name="Bansal K.C."/>
            <person name="Xu X."/>
            <person name="Edwards D."/>
            <person name="Zhang G."/>
            <person name="Kahl G."/>
            <person name="Gil J."/>
            <person name="Singh K.B."/>
            <person name="Datta S.K."/>
            <person name="Jackson S.A."/>
            <person name="Wang J."/>
            <person name="Cook D.R."/>
        </authorList>
    </citation>
    <scope>NUCLEOTIDE SEQUENCE [LARGE SCALE GENOMIC DNA]</scope>
    <source>
        <strain evidence="9">cv. CDC Frontier</strain>
    </source>
</reference>
<accession>A0A1S2Y640</accession>
<dbReference type="GeneID" id="101505884"/>
<dbReference type="GO" id="GO:0016020">
    <property type="term" value="C:membrane"/>
    <property type="evidence" value="ECO:0007669"/>
    <property type="project" value="UniProtKB-SubCell"/>
</dbReference>
<dbReference type="CDD" id="cd17484">
    <property type="entry name" value="MFS_FBT"/>
    <property type="match status" value="1"/>
</dbReference>
<feature type="transmembrane region" description="Helical" evidence="8">
    <location>
        <begin position="12"/>
        <end position="34"/>
    </location>
</feature>
<dbReference type="InterPro" id="IPR036259">
    <property type="entry name" value="MFS_trans_sf"/>
</dbReference>
<dbReference type="SUPFAM" id="SSF103473">
    <property type="entry name" value="MFS general substrate transporter"/>
    <property type="match status" value="1"/>
</dbReference>
<feature type="compositionally biased region" description="Basic residues" evidence="7">
    <location>
        <begin position="238"/>
        <end position="255"/>
    </location>
</feature>
<dbReference type="RefSeq" id="XP_004500047.1">
    <property type="nucleotide sequence ID" value="XM_004499990.3"/>
</dbReference>
<dbReference type="InterPro" id="IPR039309">
    <property type="entry name" value="BT1"/>
</dbReference>
<feature type="region of interest" description="Disordered" evidence="7">
    <location>
        <begin position="230"/>
        <end position="262"/>
    </location>
</feature>
<dbReference type="NCBIfam" id="TIGR00788">
    <property type="entry name" value="fbt"/>
    <property type="match status" value="1"/>
</dbReference>
<dbReference type="OrthoDB" id="754047at2759"/>
<feature type="transmembrane region" description="Helical" evidence="8">
    <location>
        <begin position="181"/>
        <end position="200"/>
    </location>
</feature>
<feature type="transmembrane region" description="Helical" evidence="8">
    <location>
        <begin position="84"/>
        <end position="100"/>
    </location>
</feature>
<feature type="transmembrane region" description="Helical" evidence="8">
    <location>
        <begin position="112"/>
        <end position="132"/>
    </location>
</feature>
<comment type="similarity">
    <text evidence="2">Belongs to the major facilitator superfamily. Folate-biopterin transporter (TC 2.A.71) family.</text>
</comment>
<dbReference type="eggNOG" id="ENOG502QPYM">
    <property type="taxonomic scope" value="Eukaryota"/>
</dbReference>
<feature type="transmembrane region" description="Helical" evidence="8">
    <location>
        <begin position="54"/>
        <end position="72"/>
    </location>
</feature>
<evidence type="ECO:0000256" key="6">
    <source>
        <dbReference type="ARBA" id="ARBA00023136"/>
    </source>
</evidence>
<evidence type="ECO:0000256" key="8">
    <source>
        <dbReference type="SAM" id="Phobius"/>
    </source>
</evidence>
<evidence type="ECO:0000256" key="5">
    <source>
        <dbReference type="ARBA" id="ARBA00022989"/>
    </source>
</evidence>
<sequence length="497" mass="54802">MIEWTKKLNAAFGFSFLWLICLIYFTQGFRSFVWTAISYQLKDNLHLSPSASQFVFSVAFFPWSIKPLYGIISDCIPIKGRKRIPYLVIATVLSLVPWFILGLSSSLRNSTWHLMVFLTVQNLGTAMADVVVDAMIAEAVRDDKACFGGDLQSLSWSSMAVGGICGSLFGGFALSSLQIDAIFLLFSVLPCIQLLSCCFVKDNSVNSEVLVEDSIAKDLHTNGSNSYNTLDEDSTLTKKSHSSTRKRKKGKKNTKSRSVNTSKSKIVEKGDSFATKLFHSLKKAVYDLCRAFKQPMILRPMTWFFLAHVTVPDLSTVIFYYQTEVLKLEASFLGTARVTGWLGLMLGTFIYNRHLKHMTLRRILMFAHIGLAFLNLMQIAVVSRKSIAFGVSDRVTALLGSALSDGINQFKFMPFLILSGQLCPPGIEGTLFALFMSINNLGSTLASFVGAGLASVLNIDSGSFDNLLLGIVIHACCNFIPIAFLFLIPKEATGSST</sequence>
<dbReference type="AlphaFoldDB" id="A0A1S2Y640"/>
<evidence type="ECO:0000313" key="10">
    <source>
        <dbReference type="RefSeq" id="XP_004500047.1"/>
    </source>
</evidence>
<evidence type="ECO:0000256" key="1">
    <source>
        <dbReference type="ARBA" id="ARBA00004141"/>
    </source>
</evidence>
<dbReference type="InterPro" id="IPR004324">
    <property type="entry name" value="FBT"/>
</dbReference>
<feature type="transmembrane region" description="Helical" evidence="8">
    <location>
        <begin position="363"/>
        <end position="383"/>
    </location>
</feature>
<proteinExistence type="inferred from homology"/>
<keyword evidence="9" id="KW-1185">Reference proteome</keyword>
<dbReference type="PANTHER" id="PTHR31585:SF7">
    <property type="entry name" value="FOLATE-BIOPTERIN TRANSPORTER 4-RELATED"/>
    <property type="match status" value="1"/>
</dbReference>
<evidence type="ECO:0000256" key="2">
    <source>
        <dbReference type="ARBA" id="ARBA00007015"/>
    </source>
</evidence>
<keyword evidence="5 8" id="KW-1133">Transmembrane helix</keyword>
<dbReference type="PaxDb" id="3827-XP_004500047.1"/>
<dbReference type="PANTHER" id="PTHR31585">
    <property type="entry name" value="FOLATE-BIOPTERIN TRANSPORTER 1, CHLOROPLASTIC"/>
    <property type="match status" value="1"/>
</dbReference>